<evidence type="ECO:0000256" key="1">
    <source>
        <dbReference type="SAM" id="Phobius"/>
    </source>
</evidence>
<protein>
    <submittedName>
        <fullName evidence="2">Putative ovule protein</fullName>
    </submittedName>
</protein>
<keyword evidence="1" id="KW-1133">Transmembrane helix</keyword>
<reference evidence="2" key="1">
    <citation type="submission" date="2015-12" db="EMBL/GenBank/DDBJ databases">
        <title>Gene expression during late stages of embryo sac development: a critical building block for successful pollen-pistil interactions.</title>
        <authorList>
            <person name="Liu Y."/>
            <person name="Joly V."/>
            <person name="Sabar M."/>
            <person name="Matton D.P."/>
        </authorList>
    </citation>
    <scope>NUCLEOTIDE SEQUENCE</scope>
</reference>
<dbReference type="AlphaFoldDB" id="A0A0V0GW01"/>
<feature type="transmembrane region" description="Helical" evidence="1">
    <location>
        <begin position="44"/>
        <end position="65"/>
    </location>
</feature>
<evidence type="ECO:0000313" key="2">
    <source>
        <dbReference type="EMBL" id="JAP12367.1"/>
    </source>
</evidence>
<proteinExistence type="predicted"/>
<organism evidence="2">
    <name type="scientific">Solanum chacoense</name>
    <name type="common">Chaco potato</name>
    <dbReference type="NCBI Taxonomy" id="4108"/>
    <lineage>
        <taxon>Eukaryota</taxon>
        <taxon>Viridiplantae</taxon>
        <taxon>Streptophyta</taxon>
        <taxon>Embryophyta</taxon>
        <taxon>Tracheophyta</taxon>
        <taxon>Spermatophyta</taxon>
        <taxon>Magnoliopsida</taxon>
        <taxon>eudicotyledons</taxon>
        <taxon>Gunneridae</taxon>
        <taxon>Pentapetalae</taxon>
        <taxon>asterids</taxon>
        <taxon>lamiids</taxon>
        <taxon>Solanales</taxon>
        <taxon>Solanaceae</taxon>
        <taxon>Solanoideae</taxon>
        <taxon>Solaneae</taxon>
        <taxon>Solanum</taxon>
    </lineage>
</organism>
<sequence>MERSASQFFTPLVMIQMVTSLLVSVGLPSIRYGNLLLFQLPKKIILSYVALTLQNIVATCTRIGFFKKTLLLGGSDIHLAVLLKSPGNIDLEDRGSQFLRYYFVLYGWSSLL</sequence>
<accession>A0A0V0GW01</accession>
<keyword evidence="1" id="KW-0472">Membrane</keyword>
<keyword evidence="1" id="KW-0812">Transmembrane</keyword>
<name>A0A0V0GW01_SOLCH</name>
<dbReference type="EMBL" id="GEDG01029718">
    <property type="protein sequence ID" value="JAP12367.1"/>
    <property type="molecule type" value="Transcribed_RNA"/>
</dbReference>
<feature type="transmembrane region" description="Helical" evidence="1">
    <location>
        <begin position="12"/>
        <end position="32"/>
    </location>
</feature>